<evidence type="ECO:0000313" key="3">
    <source>
        <dbReference type="Proteomes" id="UP000269774"/>
    </source>
</evidence>
<dbReference type="EMBL" id="RFFM01000001">
    <property type="protein sequence ID" value="RMH91455.1"/>
    <property type="molecule type" value="Genomic_DNA"/>
</dbReference>
<dbReference type="Proteomes" id="UP000269774">
    <property type="component" value="Unassembled WGS sequence"/>
</dbReference>
<comment type="caution">
    <text evidence="2">The sequence shown here is derived from an EMBL/GenBank/DDBJ whole genome shotgun (WGS) entry which is preliminary data.</text>
</comment>
<dbReference type="AlphaFoldDB" id="A0A3M2HT63"/>
<reference evidence="2 3" key="1">
    <citation type="submission" date="2018-10" db="EMBL/GenBank/DDBJ databases">
        <title>Pseudomonas zhaodongensis NEAU-ST5-21(T) genome.</title>
        <authorList>
            <person name="Peng J."/>
            <person name="Liu Z.-P."/>
        </authorList>
    </citation>
    <scope>NUCLEOTIDE SEQUENCE [LARGE SCALE GENOMIC DNA]</scope>
    <source>
        <strain evidence="2 3">NEAU-ST5-21</strain>
    </source>
</reference>
<keyword evidence="3" id="KW-1185">Reference proteome</keyword>
<evidence type="ECO:0000313" key="2">
    <source>
        <dbReference type="EMBL" id="RMH91455.1"/>
    </source>
</evidence>
<name>A0A3M2HT63_9GAMM</name>
<accession>A0A3M2HT63</accession>
<feature type="region of interest" description="Disordered" evidence="1">
    <location>
        <begin position="1"/>
        <end position="50"/>
    </location>
</feature>
<proteinExistence type="predicted"/>
<organism evidence="2 3">
    <name type="scientific">Stutzerimonas zhaodongensis</name>
    <dbReference type="NCBI Taxonomy" id="1176257"/>
    <lineage>
        <taxon>Bacteria</taxon>
        <taxon>Pseudomonadati</taxon>
        <taxon>Pseudomonadota</taxon>
        <taxon>Gammaproteobacteria</taxon>
        <taxon>Pseudomonadales</taxon>
        <taxon>Pseudomonadaceae</taxon>
        <taxon>Stutzerimonas</taxon>
    </lineage>
</organism>
<gene>
    <name evidence="2" type="ORF">EA797_01520</name>
</gene>
<sequence length="100" mass="10898">MTHSRTRGALIASELDPTKSGTAGRQRLYSDRQPCRSKLAGDPGSPAARISALDIEQARSYEERDGRSPTAELAASLKVAARHVEIQMLQPHHLRPTPLS</sequence>
<evidence type="ECO:0000256" key="1">
    <source>
        <dbReference type="SAM" id="MobiDB-lite"/>
    </source>
</evidence>
<protein>
    <submittedName>
        <fullName evidence="2">Uncharacterized protein</fullName>
    </submittedName>
</protein>